<dbReference type="InterPro" id="IPR014774">
    <property type="entry name" value="KaiC-like_dom"/>
</dbReference>
<evidence type="ECO:0000256" key="2">
    <source>
        <dbReference type="ARBA" id="ARBA00022840"/>
    </source>
</evidence>
<feature type="domain" description="KaiC-like" evidence="3">
    <location>
        <begin position="5"/>
        <end position="227"/>
    </location>
</feature>
<dbReference type="EMBL" id="FQZE01000036">
    <property type="protein sequence ID" value="SHJ86917.1"/>
    <property type="molecule type" value="Genomic_DNA"/>
</dbReference>
<dbReference type="GO" id="GO:0005524">
    <property type="term" value="F:ATP binding"/>
    <property type="evidence" value="ECO:0007669"/>
    <property type="project" value="UniProtKB-KW"/>
</dbReference>
<evidence type="ECO:0000256" key="1">
    <source>
        <dbReference type="ARBA" id="ARBA00022741"/>
    </source>
</evidence>
<evidence type="ECO:0000313" key="4">
    <source>
        <dbReference type="EMBL" id="SHJ86917.1"/>
    </source>
</evidence>
<dbReference type="PANTHER" id="PTHR43637:SF1">
    <property type="entry name" value="UPF0273 PROTEIN TM_0370"/>
    <property type="match status" value="1"/>
</dbReference>
<protein>
    <submittedName>
        <fullName evidence="4">RecA-superfamily ATPase, KaiC/GvpD/RAD55 family</fullName>
    </submittedName>
</protein>
<dbReference type="STRING" id="1168035.SAMN05444280_1368"/>
<dbReference type="Gene3D" id="3.40.50.300">
    <property type="entry name" value="P-loop containing nucleotide triphosphate hydrolases"/>
    <property type="match status" value="1"/>
</dbReference>
<proteinExistence type="predicted"/>
<dbReference type="PANTHER" id="PTHR43637">
    <property type="entry name" value="UPF0273 PROTEIN TM_0370"/>
    <property type="match status" value="1"/>
</dbReference>
<evidence type="ECO:0000313" key="5">
    <source>
        <dbReference type="Proteomes" id="UP000184050"/>
    </source>
</evidence>
<dbReference type="AlphaFoldDB" id="A0A1M6MTX9"/>
<dbReference type="OrthoDB" id="1118268at2"/>
<reference evidence="4 5" key="1">
    <citation type="submission" date="2016-11" db="EMBL/GenBank/DDBJ databases">
        <authorList>
            <person name="Jaros S."/>
            <person name="Januszkiewicz K."/>
            <person name="Wedrychowicz H."/>
        </authorList>
    </citation>
    <scope>NUCLEOTIDE SEQUENCE [LARGE SCALE GENOMIC DNA]</scope>
    <source>
        <strain evidence="4 5">DSM 27063</strain>
    </source>
</reference>
<evidence type="ECO:0000259" key="3">
    <source>
        <dbReference type="Pfam" id="PF06745"/>
    </source>
</evidence>
<sequence>MKKLKTNIPWLEELLPEGMQVPSSTLISGPGGTGKPLVEFAFVDAWLKAGGSLIGVPLQYPSGEMVRIAMNKLYGTDLKNYNGKIAYIQFEPFTNRSIIVNDDTVRANLLNPEIWDEAIEKAESLVDKTDLGTMVFGSALNLLLFSNTFKKSILEKLKNILQNDKSRTYAFAVSTSAMADEIKTLEEVADNLMFTRMEKPMKLFLKIERMKGVEFSNEEKEVPISAELLKEINEIAEATRKTRIPEIRKI</sequence>
<organism evidence="4 5">
    <name type="scientific">Tangfeifania diversioriginum</name>
    <dbReference type="NCBI Taxonomy" id="1168035"/>
    <lineage>
        <taxon>Bacteria</taxon>
        <taxon>Pseudomonadati</taxon>
        <taxon>Bacteroidota</taxon>
        <taxon>Bacteroidia</taxon>
        <taxon>Marinilabiliales</taxon>
        <taxon>Prolixibacteraceae</taxon>
        <taxon>Tangfeifania</taxon>
    </lineage>
</organism>
<dbReference type="SUPFAM" id="SSF52540">
    <property type="entry name" value="P-loop containing nucleoside triphosphate hydrolases"/>
    <property type="match status" value="1"/>
</dbReference>
<dbReference type="InterPro" id="IPR027417">
    <property type="entry name" value="P-loop_NTPase"/>
</dbReference>
<keyword evidence="5" id="KW-1185">Reference proteome</keyword>
<accession>A0A1M6MTX9</accession>
<dbReference type="Pfam" id="PF06745">
    <property type="entry name" value="ATPase"/>
    <property type="match status" value="1"/>
</dbReference>
<name>A0A1M6MTX9_9BACT</name>
<dbReference type="RefSeq" id="WP_073172831.1">
    <property type="nucleotide sequence ID" value="NZ_FQZE01000036.1"/>
</dbReference>
<keyword evidence="2" id="KW-0067">ATP-binding</keyword>
<keyword evidence="1" id="KW-0547">Nucleotide-binding</keyword>
<dbReference type="Proteomes" id="UP000184050">
    <property type="component" value="Unassembled WGS sequence"/>
</dbReference>
<gene>
    <name evidence="4" type="ORF">SAMN05444280_1368</name>
</gene>